<dbReference type="EMBL" id="CACRXK020034043">
    <property type="protein sequence ID" value="CAB4044129.1"/>
    <property type="molecule type" value="Genomic_DNA"/>
</dbReference>
<sequence length="142" mass="15526">MYRIVCTFDIITLMGAPIYDSTATEIARIISGNSNSLVVAYGLSKSDEGINKLKSALDAKQLLILADYILPSPLNEITIDTHVAFCPLNSVVSKAKSYFLGGKMHSSGKILCSLQRSSNIHDSARKALRDFFCYTNVATQML</sequence>
<evidence type="ECO:0000313" key="2">
    <source>
        <dbReference type="Proteomes" id="UP001152795"/>
    </source>
</evidence>
<organism evidence="1 2">
    <name type="scientific">Paramuricea clavata</name>
    <name type="common">Red gorgonian</name>
    <name type="synonym">Violescent sea-whip</name>
    <dbReference type="NCBI Taxonomy" id="317549"/>
    <lineage>
        <taxon>Eukaryota</taxon>
        <taxon>Metazoa</taxon>
        <taxon>Cnidaria</taxon>
        <taxon>Anthozoa</taxon>
        <taxon>Octocorallia</taxon>
        <taxon>Malacalcyonacea</taxon>
        <taxon>Plexauridae</taxon>
        <taxon>Paramuricea</taxon>
    </lineage>
</organism>
<dbReference type="OrthoDB" id="7401160at2759"/>
<accession>A0A7D9KG75</accession>
<dbReference type="AlphaFoldDB" id="A0A7D9KG75"/>
<name>A0A7D9KG75_PARCT</name>
<dbReference type="Proteomes" id="UP001152795">
    <property type="component" value="Unassembled WGS sequence"/>
</dbReference>
<reference evidence="1" key="1">
    <citation type="submission" date="2020-04" db="EMBL/GenBank/DDBJ databases">
        <authorList>
            <person name="Alioto T."/>
            <person name="Alioto T."/>
            <person name="Gomez Garrido J."/>
        </authorList>
    </citation>
    <scope>NUCLEOTIDE SEQUENCE</scope>
    <source>
        <strain evidence="1">A484AB</strain>
    </source>
</reference>
<gene>
    <name evidence="1" type="ORF">PACLA_8A019880</name>
</gene>
<proteinExistence type="predicted"/>
<protein>
    <submittedName>
        <fullName evidence="1">Uncharacterized protein</fullName>
    </submittedName>
</protein>
<comment type="caution">
    <text evidence="1">The sequence shown here is derived from an EMBL/GenBank/DDBJ whole genome shotgun (WGS) entry which is preliminary data.</text>
</comment>
<evidence type="ECO:0000313" key="1">
    <source>
        <dbReference type="EMBL" id="CAB4044129.1"/>
    </source>
</evidence>
<keyword evidence="2" id="KW-1185">Reference proteome</keyword>